<dbReference type="InterPro" id="IPR006442">
    <property type="entry name" value="Antitoxin_Phd/YefM"/>
</dbReference>
<evidence type="ECO:0000313" key="3">
    <source>
        <dbReference type="EMBL" id="UUL81736.1"/>
    </source>
</evidence>
<dbReference type="Gene3D" id="3.40.1620.10">
    <property type="entry name" value="YefM-like domain"/>
    <property type="match status" value="1"/>
</dbReference>
<proteinExistence type="inferred from homology"/>
<sequence>MNAPTKIDFVNVHDAKTNLSKLLDRAHAGEEIVLAKAGKPYAKLVPFIQAEKPKRQPGGWPELASIPDSTWFDPMPEDELELWEGSRLEKYGL</sequence>
<dbReference type="PANTHER" id="PTHR35377">
    <property type="entry name" value="ANTITOXIN VAPB49-RELATED-RELATED"/>
    <property type="match status" value="1"/>
</dbReference>
<dbReference type="NCBIfam" id="TIGR01552">
    <property type="entry name" value="phd_fam"/>
    <property type="match status" value="1"/>
</dbReference>
<comment type="function">
    <text evidence="2">Antitoxin component of a type II toxin-antitoxin (TA) system.</text>
</comment>
<evidence type="ECO:0000256" key="2">
    <source>
        <dbReference type="RuleBase" id="RU362080"/>
    </source>
</evidence>
<keyword evidence="4" id="KW-1185">Reference proteome</keyword>
<dbReference type="InterPro" id="IPR051416">
    <property type="entry name" value="phD-YefM_TA_antitoxins"/>
</dbReference>
<accession>A0ABY5LAL5</accession>
<dbReference type="PANTHER" id="PTHR35377:SF4">
    <property type="entry name" value="PREVENT-HOST-DEATH FAMILY PROTEIN"/>
    <property type="match status" value="1"/>
</dbReference>
<dbReference type="RefSeq" id="WP_256505454.1">
    <property type="nucleotide sequence ID" value="NZ_CP101740.1"/>
</dbReference>
<dbReference type="SUPFAM" id="SSF143120">
    <property type="entry name" value="YefM-like"/>
    <property type="match status" value="1"/>
</dbReference>
<comment type="similarity">
    <text evidence="1 2">Belongs to the phD/YefM antitoxin family.</text>
</comment>
<name>A0ABY5LAL5_9SPHN</name>
<gene>
    <name evidence="3" type="ORF">NMP03_11065</name>
</gene>
<dbReference type="EMBL" id="CP101740">
    <property type="protein sequence ID" value="UUL81736.1"/>
    <property type="molecule type" value="Genomic_DNA"/>
</dbReference>
<organism evidence="3 4">
    <name type="scientific">Sphingomonas qomolangmaensis</name>
    <dbReference type="NCBI Taxonomy" id="2918765"/>
    <lineage>
        <taxon>Bacteria</taxon>
        <taxon>Pseudomonadati</taxon>
        <taxon>Pseudomonadota</taxon>
        <taxon>Alphaproteobacteria</taxon>
        <taxon>Sphingomonadales</taxon>
        <taxon>Sphingomonadaceae</taxon>
        <taxon>Sphingomonas</taxon>
    </lineage>
</organism>
<dbReference type="InterPro" id="IPR036165">
    <property type="entry name" value="YefM-like_sf"/>
</dbReference>
<protein>
    <recommendedName>
        <fullName evidence="2">Antitoxin</fullName>
    </recommendedName>
</protein>
<dbReference type="Pfam" id="PF02604">
    <property type="entry name" value="PhdYeFM_antitox"/>
    <property type="match status" value="1"/>
</dbReference>
<dbReference type="Proteomes" id="UP001058533">
    <property type="component" value="Chromosome"/>
</dbReference>
<evidence type="ECO:0000313" key="4">
    <source>
        <dbReference type="Proteomes" id="UP001058533"/>
    </source>
</evidence>
<reference evidence="3" key="1">
    <citation type="submission" date="2022-07" db="EMBL/GenBank/DDBJ databases">
        <title>Sphingomonas sp. nov., a novel bacterium isolated from the north slope of the Mount Everest.</title>
        <authorList>
            <person name="Cui X."/>
            <person name="Liu Y."/>
        </authorList>
    </citation>
    <scope>NUCLEOTIDE SEQUENCE</scope>
    <source>
        <strain evidence="3">S5-59</strain>
    </source>
</reference>
<evidence type="ECO:0000256" key="1">
    <source>
        <dbReference type="ARBA" id="ARBA00009981"/>
    </source>
</evidence>